<protein>
    <submittedName>
        <fullName evidence="1">Uncharacterized protein</fullName>
    </submittedName>
</protein>
<organism evidence="1">
    <name type="scientific">Anguilla anguilla</name>
    <name type="common">European freshwater eel</name>
    <name type="synonym">Muraena anguilla</name>
    <dbReference type="NCBI Taxonomy" id="7936"/>
    <lineage>
        <taxon>Eukaryota</taxon>
        <taxon>Metazoa</taxon>
        <taxon>Chordata</taxon>
        <taxon>Craniata</taxon>
        <taxon>Vertebrata</taxon>
        <taxon>Euteleostomi</taxon>
        <taxon>Actinopterygii</taxon>
        <taxon>Neopterygii</taxon>
        <taxon>Teleostei</taxon>
        <taxon>Anguilliformes</taxon>
        <taxon>Anguillidae</taxon>
        <taxon>Anguilla</taxon>
    </lineage>
</organism>
<name>A0A0E9VX89_ANGAN</name>
<evidence type="ECO:0000313" key="1">
    <source>
        <dbReference type="EMBL" id="JAH82739.1"/>
    </source>
</evidence>
<reference evidence="1" key="1">
    <citation type="submission" date="2014-11" db="EMBL/GenBank/DDBJ databases">
        <authorList>
            <person name="Amaro Gonzalez C."/>
        </authorList>
    </citation>
    <scope>NUCLEOTIDE SEQUENCE</scope>
</reference>
<dbReference type="AlphaFoldDB" id="A0A0E9VX89"/>
<accession>A0A0E9VX89</accession>
<proteinExistence type="predicted"/>
<reference evidence="1" key="2">
    <citation type="journal article" date="2015" name="Fish Shellfish Immunol.">
        <title>Early steps in the European eel (Anguilla anguilla)-Vibrio vulnificus interaction in the gills: Role of the RtxA13 toxin.</title>
        <authorList>
            <person name="Callol A."/>
            <person name="Pajuelo D."/>
            <person name="Ebbesson L."/>
            <person name="Teles M."/>
            <person name="MacKenzie S."/>
            <person name="Amaro C."/>
        </authorList>
    </citation>
    <scope>NUCLEOTIDE SEQUENCE</scope>
</reference>
<dbReference type="EMBL" id="GBXM01025838">
    <property type="protein sequence ID" value="JAH82739.1"/>
    <property type="molecule type" value="Transcribed_RNA"/>
</dbReference>
<sequence>MSSHKTCHCCHVQTACQGAAKMNEDVCLQSRDYKCLQQ</sequence>